<evidence type="ECO:0000313" key="5">
    <source>
        <dbReference type="Proteomes" id="UP001168552"/>
    </source>
</evidence>
<protein>
    <submittedName>
        <fullName evidence="4">Tetratricopeptide repeat protein</fullName>
    </submittedName>
</protein>
<feature type="chain" id="PRO_5045290189" evidence="3">
    <location>
        <begin position="24"/>
        <end position="476"/>
    </location>
</feature>
<dbReference type="PROSITE" id="PS50005">
    <property type="entry name" value="TPR"/>
    <property type="match status" value="2"/>
</dbReference>
<dbReference type="SMART" id="SM00028">
    <property type="entry name" value="TPR"/>
    <property type="match status" value="6"/>
</dbReference>
<dbReference type="Proteomes" id="UP001168552">
    <property type="component" value="Unassembled WGS sequence"/>
</dbReference>
<keyword evidence="2" id="KW-1133">Transmembrane helix</keyword>
<evidence type="ECO:0000256" key="1">
    <source>
        <dbReference type="PROSITE-ProRule" id="PRU00339"/>
    </source>
</evidence>
<proteinExistence type="predicted"/>
<feature type="repeat" description="TPR" evidence="1">
    <location>
        <begin position="184"/>
        <end position="217"/>
    </location>
</feature>
<keyword evidence="3" id="KW-0732">Signal</keyword>
<keyword evidence="5" id="KW-1185">Reference proteome</keyword>
<reference evidence="4" key="1">
    <citation type="submission" date="2023-06" db="EMBL/GenBank/DDBJ databases">
        <title>Cytophagales bacterium Strain LB-30, isolated from soil.</title>
        <authorList>
            <person name="Liu B."/>
        </authorList>
    </citation>
    <scope>NUCLEOTIDE SEQUENCE</scope>
    <source>
        <strain evidence="4">LB-30</strain>
    </source>
</reference>
<feature type="transmembrane region" description="Helical" evidence="2">
    <location>
        <begin position="442"/>
        <end position="464"/>
    </location>
</feature>
<dbReference type="PROSITE" id="PS50293">
    <property type="entry name" value="TPR_REGION"/>
    <property type="match status" value="1"/>
</dbReference>
<sequence length="476" mass="54710">MLHKIAFTAFVFLSSAFSLSAQAPLDSLFDRAYVLETESPQEAIRLYVHIDSLAQQENDTLSQAKTFHYRGIVYYDLGELLLSIRMYKTAIERYESISHEVGVAACQQNLGNIYIAQGDYKNGLQYYLQGLNSLEKNQDTARLIVSYNNVGAAYRAQKQIPSALTFHRKALHLSRAMHDSLGQVNAWLNIGTAYYSLENYDSALYYFRQSLEMAEALGDNYLLILNYNNMASIHFQEERYTEAYESGKMALALALLENKPYDMADIYSLAAYYVLAVNRFAEAEDYLFKGLKLAQEYGFSDIEQRILYRISVLMSKTGRHEQGYLYLLESTELKDSLYTQDMRLELGKLQARYELETEQREQALKEQALQEQLAQERTRQNMLQYSLIFLFLVILFLVVSGSRYLHLSERVRTIVSLLFILVLFEFLLVLTDPLVDRISHGVPLYALGCNIVIASLTLPLHGLLRRVLNRSEEKPV</sequence>
<dbReference type="InterPro" id="IPR011990">
    <property type="entry name" value="TPR-like_helical_dom_sf"/>
</dbReference>
<evidence type="ECO:0000256" key="2">
    <source>
        <dbReference type="SAM" id="Phobius"/>
    </source>
</evidence>
<feature type="repeat" description="TPR" evidence="1">
    <location>
        <begin position="104"/>
        <end position="137"/>
    </location>
</feature>
<dbReference type="Gene3D" id="1.25.40.10">
    <property type="entry name" value="Tetratricopeptide repeat domain"/>
    <property type="match status" value="2"/>
</dbReference>
<dbReference type="PANTHER" id="PTHR10098">
    <property type="entry name" value="RAPSYN-RELATED"/>
    <property type="match status" value="1"/>
</dbReference>
<feature type="signal peptide" evidence="3">
    <location>
        <begin position="1"/>
        <end position="23"/>
    </location>
</feature>
<dbReference type="Pfam" id="PF13424">
    <property type="entry name" value="TPR_12"/>
    <property type="match status" value="2"/>
</dbReference>
<dbReference type="InterPro" id="IPR019734">
    <property type="entry name" value="TPR_rpt"/>
</dbReference>
<keyword evidence="2" id="KW-0812">Transmembrane</keyword>
<name>A0ABT8F5X2_9BACT</name>
<evidence type="ECO:0000313" key="4">
    <source>
        <dbReference type="EMBL" id="MDN4165855.1"/>
    </source>
</evidence>
<keyword evidence="2" id="KW-0472">Membrane</keyword>
<feature type="transmembrane region" description="Helical" evidence="2">
    <location>
        <begin position="411"/>
        <end position="430"/>
    </location>
</feature>
<dbReference type="SUPFAM" id="SSF48452">
    <property type="entry name" value="TPR-like"/>
    <property type="match status" value="2"/>
</dbReference>
<comment type="caution">
    <text evidence="4">The sequence shown here is derived from an EMBL/GenBank/DDBJ whole genome shotgun (WGS) entry which is preliminary data.</text>
</comment>
<dbReference type="PANTHER" id="PTHR10098:SF108">
    <property type="entry name" value="TETRATRICOPEPTIDE REPEAT PROTEIN 28"/>
    <property type="match status" value="1"/>
</dbReference>
<accession>A0ABT8F5X2</accession>
<keyword evidence="1" id="KW-0802">TPR repeat</keyword>
<feature type="transmembrane region" description="Helical" evidence="2">
    <location>
        <begin position="382"/>
        <end position="399"/>
    </location>
</feature>
<gene>
    <name evidence="4" type="ORF">QWY31_10090</name>
</gene>
<organism evidence="4 5">
    <name type="scientific">Shiella aurantiaca</name>
    <dbReference type="NCBI Taxonomy" id="3058365"/>
    <lineage>
        <taxon>Bacteria</taxon>
        <taxon>Pseudomonadati</taxon>
        <taxon>Bacteroidota</taxon>
        <taxon>Cytophagia</taxon>
        <taxon>Cytophagales</taxon>
        <taxon>Shiellaceae</taxon>
        <taxon>Shiella</taxon>
    </lineage>
</organism>
<dbReference type="EMBL" id="JAUHJS010000004">
    <property type="protein sequence ID" value="MDN4165855.1"/>
    <property type="molecule type" value="Genomic_DNA"/>
</dbReference>
<dbReference type="RefSeq" id="WP_320004386.1">
    <property type="nucleotide sequence ID" value="NZ_JAUHJS010000004.1"/>
</dbReference>
<evidence type="ECO:0000256" key="3">
    <source>
        <dbReference type="SAM" id="SignalP"/>
    </source>
</evidence>